<name>A0A1G9DVX5_9RHOB</name>
<dbReference type="RefSeq" id="WP_090752612.1">
    <property type="nucleotide sequence ID" value="NZ_FNGE01000002.1"/>
</dbReference>
<protein>
    <submittedName>
        <fullName evidence="3">Mannose or cellobiose epimerase, N-acyl-D-glucosamine 2-epimerase family</fullName>
    </submittedName>
</protein>
<keyword evidence="2" id="KW-0413">Isomerase</keyword>
<reference evidence="4" key="1">
    <citation type="submission" date="2016-10" db="EMBL/GenBank/DDBJ databases">
        <authorList>
            <person name="Varghese N."/>
            <person name="Submissions S."/>
        </authorList>
    </citation>
    <scope>NUCLEOTIDE SEQUENCE [LARGE SCALE GENOMIC DNA]</scope>
    <source>
        <strain evidence="4">CGMCC 1.7655</strain>
    </source>
</reference>
<evidence type="ECO:0000256" key="1">
    <source>
        <dbReference type="ARBA" id="ARBA00008558"/>
    </source>
</evidence>
<dbReference type="Proteomes" id="UP000199555">
    <property type="component" value="Unassembled WGS sequence"/>
</dbReference>
<evidence type="ECO:0000256" key="2">
    <source>
        <dbReference type="ARBA" id="ARBA00023235"/>
    </source>
</evidence>
<dbReference type="EMBL" id="FNGE01000002">
    <property type="protein sequence ID" value="SDK68002.1"/>
    <property type="molecule type" value="Genomic_DNA"/>
</dbReference>
<organism evidence="3 4">
    <name type="scientific">Paracoccus chinensis</name>
    <dbReference type="NCBI Taxonomy" id="525640"/>
    <lineage>
        <taxon>Bacteria</taxon>
        <taxon>Pseudomonadati</taxon>
        <taxon>Pseudomonadota</taxon>
        <taxon>Alphaproteobacteria</taxon>
        <taxon>Rhodobacterales</taxon>
        <taxon>Paracoccaceae</taxon>
        <taxon>Paracoccus</taxon>
    </lineage>
</organism>
<keyword evidence="4" id="KW-1185">Reference proteome</keyword>
<evidence type="ECO:0000313" key="3">
    <source>
        <dbReference type="EMBL" id="SDK68002.1"/>
    </source>
</evidence>
<dbReference type="OrthoDB" id="9806359at2"/>
<proteinExistence type="inferred from homology"/>
<evidence type="ECO:0000313" key="4">
    <source>
        <dbReference type="Proteomes" id="UP000199555"/>
    </source>
</evidence>
<dbReference type="InterPro" id="IPR010819">
    <property type="entry name" value="AGE/CE"/>
</dbReference>
<dbReference type="SUPFAM" id="SSF48208">
    <property type="entry name" value="Six-hairpin glycosidases"/>
    <property type="match status" value="1"/>
</dbReference>
<dbReference type="Pfam" id="PF07221">
    <property type="entry name" value="GlcNAc_2-epim"/>
    <property type="match status" value="1"/>
</dbReference>
<sequence length="412" mass="46234">MNDDALGPDTDQPWISDPGHRDWLATDALRQLDFFRASLRGDGGFDVLDRAGRPLPGPQELHTTTRLVHSFALAHAAGAPGCEDIIDAGLGFLWRRHRDPQHGGYAWAVAPEGFADDTKLAYGHVFVLLAAASARQVGHPDAERLLGDVAEVLDLRFWDKGAGLLSDEYRRDWTPFSTYRGMNANMHGAEAMLAAHEATGERQWLDRAGRILEFFAGRIAPEHGWRLPEHYTKGWQVDAAYSGTPMFRPPGSTPGHSFELGRLVLQHWDLSGRGDDAPDRARQLVERAFADAWRRDGGFIYTLGTDGRPAIRDRYWWPVTEAIGAFASLLKLEAAPEDEERYRDCWRFAARHFIDARHGGWLPEIGEEGRPVERQFRGKPDIYHALQADLIPLVPGLSGLMRELAETRPLRR</sequence>
<dbReference type="GO" id="GO:0005975">
    <property type="term" value="P:carbohydrate metabolic process"/>
    <property type="evidence" value="ECO:0007669"/>
    <property type="project" value="InterPro"/>
</dbReference>
<dbReference type="InterPro" id="IPR012341">
    <property type="entry name" value="6hp_glycosidase-like_sf"/>
</dbReference>
<comment type="similarity">
    <text evidence="1">Belongs to the N-acylglucosamine 2-epimerase family.</text>
</comment>
<gene>
    <name evidence="3" type="ORF">SAMN04487971_102241</name>
</gene>
<dbReference type="InterPro" id="IPR008928">
    <property type="entry name" value="6-hairpin_glycosidase_sf"/>
</dbReference>
<dbReference type="AlphaFoldDB" id="A0A1G9DVX5"/>
<dbReference type="STRING" id="525640.SAMN04487971_102241"/>
<dbReference type="GO" id="GO:0016853">
    <property type="term" value="F:isomerase activity"/>
    <property type="evidence" value="ECO:0007669"/>
    <property type="project" value="UniProtKB-KW"/>
</dbReference>
<accession>A0A1G9DVX5</accession>
<dbReference type="PANTHER" id="PTHR15108">
    <property type="entry name" value="N-ACYLGLUCOSAMINE-2-EPIMERASE"/>
    <property type="match status" value="1"/>
</dbReference>
<dbReference type="Gene3D" id="1.50.10.10">
    <property type="match status" value="1"/>
</dbReference>